<name>A0A397VBP1_9GLOM</name>
<dbReference type="Proteomes" id="UP000266673">
    <property type="component" value="Unassembled WGS sequence"/>
</dbReference>
<comment type="caution">
    <text evidence="1">The sequence shown here is derived from an EMBL/GenBank/DDBJ whole genome shotgun (WGS) entry which is preliminary data.</text>
</comment>
<organism evidence="1 2">
    <name type="scientific">Gigaspora rosea</name>
    <dbReference type="NCBI Taxonomy" id="44941"/>
    <lineage>
        <taxon>Eukaryota</taxon>
        <taxon>Fungi</taxon>
        <taxon>Fungi incertae sedis</taxon>
        <taxon>Mucoromycota</taxon>
        <taxon>Glomeromycotina</taxon>
        <taxon>Glomeromycetes</taxon>
        <taxon>Diversisporales</taxon>
        <taxon>Gigasporaceae</taxon>
        <taxon>Gigaspora</taxon>
    </lineage>
</organism>
<keyword evidence="2" id="KW-1185">Reference proteome</keyword>
<dbReference type="EMBL" id="QKWP01000494">
    <property type="protein sequence ID" value="RIB19128.1"/>
    <property type="molecule type" value="Genomic_DNA"/>
</dbReference>
<accession>A0A397VBP1</accession>
<dbReference type="AlphaFoldDB" id="A0A397VBP1"/>
<proteinExistence type="predicted"/>
<protein>
    <submittedName>
        <fullName evidence="1">Uncharacterized protein</fullName>
    </submittedName>
</protein>
<gene>
    <name evidence="1" type="ORF">C2G38_2182722</name>
</gene>
<dbReference type="OrthoDB" id="10618339at2759"/>
<reference evidence="1 2" key="1">
    <citation type="submission" date="2018-06" db="EMBL/GenBank/DDBJ databases">
        <title>Comparative genomics reveals the genomic features of Rhizophagus irregularis, R. cerebriforme, R. diaphanum and Gigaspora rosea, and their symbiotic lifestyle signature.</title>
        <authorList>
            <person name="Morin E."/>
            <person name="San Clemente H."/>
            <person name="Chen E.C.H."/>
            <person name="De La Providencia I."/>
            <person name="Hainaut M."/>
            <person name="Kuo A."/>
            <person name="Kohler A."/>
            <person name="Murat C."/>
            <person name="Tang N."/>
            <person name="Roy S."/>
            <person name="Loubradou J."/>
            <person name="Henrissat B."/>
            <person name="Grigoriev I.V."/>
            <person name="Corradi N."/>
            <person name="Roux C."/>
            <person name="Martin F.M."/>
        </authorList>
    </citation>
    <scope>NUCLEOTIDE SEQUENCE [LARGE SCALE GENOMIC DNA]</scope>
    <source>
        <strain evidence="1 2">DAOM 194757</strain>
    </source>
</reference>
<evidence type="ECO:0000313" key="2">
    <source>
        <dbReference type="Proteomes" id="UP000266673"/>
    </source>
</evidence>
<sequence>MRTKYTCASKLEVSFIVVKFSELFNNKLVSSELYNKVKYLEVYIEELEYLRLENESIYLKLENKATYSRLHDKKDSKSIVEIESDVYDYKIEYSRLEKIKYSREYGDEEDCKTQKLFPTITWTKFPTEENQKVFWTPFLYSACKPKVTLYEIFLIRYLAGVDALVQKILVKIENVFIGEVSCSKTVGITKK</sequence>
<evidence type="ECO:0000313" key="1">
    <source>
        <dbReference type="EMBL" id="RIB19128.1"/>
    </source>
</evidence>